<feature type="region of interest" description="Disordered" evidence="1">
    <location>
        <begin position="76"/>
        <end position="98"/>
    </location>
</feature>
<dbReference type="EMBL" id="KB742680">
    <property type="protein sequence ID" value="EOB05568.1"/>
    <property type="molecule type" value="Genomic_DNA"/>
</dbReference>
<keyword evidence="3" id="KW-1185">Reference proteome</keyword>
<sequence>MGEQRLQSFEDDQNDQPGLQDLAGSSQKDAVKRATSQCSLPEYDWLAGENGSKEAIEMLCHKSLADNTDAIWQEEDQPQSQIASDLLKVMQGTAGEPR</sequence>
<name>R0LYM5_ANAPL</name>
<evidence type="ECO:0000256" key="1">
    <source>
        <dbReference type="SAM" id="MobiDB-lite"/>
    </source>
</evidence>
<feature type="region of interest" description="Disordered" evidence="1">
    <location>
        <begin position="1"/>
        <end position="33"/>
    </location>
</feature>
<proteinExistence type="predicted"/>
<feature type="compositionally biased region" description="Polar residues" evidence="1">
    <location>
        <begin position="23"/>
        <end position="33"/>
    </location>
</feature>
<protein>
    <submittedName>
        <fullName evidence="2">Uncharacterized protein</fullName>
    </submittedName>
</protein>
<organism evidence="2 3">
    <name type="scientific">Anas platyrhynchos</name>
    <name type="common">Mallard</name>
    <name type="synonym">Anas boschas</name>
    <dbReference type="NCBI Taxonomy" id="8839"/>
    <lineage>
        <taxon>Eukaryota</taxon>
        <taxon>Metazoa</taxon>
        <taxon>Chordata</taxon>
        <taxon>Craniata</taxon>
        <taxon>Vertebrata</taxon>
        <taxon>Euteleostomi</taxon>
        <taxon>Archelosauria</taxon>
        <taxon>Archosauria</taxon>
        <taxon>Dinosauria</taxon>
        <taxon>Saurischia</taxon>
        <taxon>Theropoda</taxon>
        <taxon>Coelurosauria</taxon>
        <taxon>Aves</taxon>
        <taxon>Neognathae</taxon>
        <taxon>Galloanserae</taxon>
        <taxon>Anseriformes</taxon>
        <taxon>Anatidae</taxon>
        <taxon>Anatinae</taxon>
        <taxon>Anas</taxon>
    </lineage>
</organism>
<reference evidence="3" key="1">
    <citation type="journal article" date="2013" name="Nat. Genet.">
        <title>The duck genome and transcriptome provide insight into an avian influenza virus reservoir species.</title>
        <authorList>
            <person name="Huang Y."/>
            <person name="Li Y."/>
            <person name="Burt D.W."/>
            <person name="Chen H."/>
            <person name="Zhang Y."/>
            <person name="Qian W."/>
            <person name="Kim H."/>
            <person name="Gan S."/>
            <person name="Zhao Y."/>
            <person name="Li J."/>
            <person name="Yi K."/>
            <person name="Feng H."/>
            <person name="Zhu P."/>
            <person name="Li B."/>
            <person name="Liu Q."/>
            <person name="Fairley S."/>
            <person name="Magor K.E."/>
            <person name="Du Z."/>
            <person name="Hu X."/>
            <person name="Goodman L."/>
            <person name="Tafer H."/>
            <person name="Vignal A."/>
            <person name="Lee T."/>
            <person name="Kim K.W."/>
            <person name="Sheng Z."/>
            <person name="An Y."/>
            <person name="Searle S."/>
            <person name="Herrero J."/>
            <person name="Groenen M.A."/>
            <person name="Crooijmans R.P."/>
            <person name="Faraut T."/>
            <person name="Cai Q."/>
            <person name="Webster R.G."/>
            <person name="Aldridge J.R."/>
            <person name="Warren W.C."/>
            <person name="Bartschat S."/>
            <person name="Kehr S."/>
            <person name="Marz M."/>
            <person name="Stadler P.F."/>
            <person name="Smith J."/>
            <person name="Kraus R.H."/>
            <person name="Zhao Y."/>
            <person name="Ren L."/>
            <person name="Fei J."/>
            <person name="Morisson M."/>
            <person name="Kaiser P."/>
            <person name="Griffin D.K."/>
            <person name="Rao M."/>
            <person name="Pitel F."/>
            <person name="Wang J."/>
            <person name="Li N."/>
        </authorList>
    </citation>
    <scope>NUCLEOTIDE SEQUENCE [LARGE SCALE GENOMIC DNA]</scope>
</reference>
<dbReference type="AlphaFoldDB" id="R0LYM5"/>
<dbReference type="Proteomes" id="UP000296049">
    <property type="component" value="Unassembled WGS sequence"/>
</dbReference>
<evidence type="ECO:0000313" key="3">
    <source>
        <dbReference type="Proteomes" id="UP000296049"/>
    </source>
</evidence>
<gene>
    <name evidence="2" type="ORF">Anapl_06927</name>
</gene>
<accession>R0LYM5</accession>
<evidence type="ECO:0000313" key="2">
    <source>
        <dbReference type="EMBL" id="EOB05568.1"/>
    </source>
</evidence>